<dbReference type="PANTHER" id="PTHR15592">
    <property type="entry name" value="MATRIN 3/NUCLEAR PROTEIN 220-RELATED"/>
    <property type="match status" value="1"/>
</dbReference>
<evidence type="ECO:0000256" key="3">
    <source>
        <dbReference type="SAM" id="MobiDB-lite"/>
    </source>
</evidence>
<organism evidence="5 6">
    <name type="scientific">Gossypium lobatum</name>
    <dbReference type="NCBI Taxonomy" id="34289"/>
    <lineage>
        <taxon>Eukaryota</taxon>
        <taxon>Viridiplantae</taxon>
        <taxon>Streptophyta</taxon>
        <taxon>Embryophyta</taxon>
        <taxon>Tracheophyta</taxon>
        <taxon>Spermatophyta</taxon>
        <taxon>Magnoliopsida</taxon>
        <taxon>eudicotyledons</taxon>
        <taxon>Gunneridae</taxon>
        <taxon>Pentapetalae</taxon>
        <taxon>rosids</taxon>
        <taxon>malvids</taxon>
        <taxon>Malvales</taxon>
        <taxon>Malvaceae</taxon>
        <taxon>Malvoideae</taxon>
        <taxon>Gossypium</taxon>
    </lineage>
</organism>
<dbReference type="AlphaFoldDB" id="A0A7J8LLZ4"/>
<dbReference type="InterPro" id="IPR035979">
    <property type="entry name" value="RBD_domain_sf"/>
</dbReference>
<protein>
    <recommendedName>
        <fullName evidence="4">PTBP1-like RNA recognition motif 2 domain-containing protein</fullName>
    </recommendedName>
</protein>
<gene>
    <name evidence="5" type="ORF">Golob_012614</name>
</gene>
<evidence type="ECO:0000256" key="2">
    <source>
        <dbReference type="ARBA" id="ARBA00022884"/>
    </source>
</evidence>
<sequence length="143" mass="16070">MLYPITEEALHQVFSPNGSVEKIIIFQTSADFQSLIQFEERLNVILARIYLQGRNIYDDCYQLDIQFYDAGAAIKRSCAGENVIGMSLVIPQTPVFKSENSDADGGVVEVKRPNNRSSPPSDSTLTISNDMDEYHTILKNKIH</sequence>
<proteinExistence type="predicted"/>
<dbReference type="SUPFAM" id="SSF54928">
    <property type="entry name" value="RNA-binding domain, RBD"/>
    <property type="match status" value="1"/>
</dbReference>
<dbReference type="InterPro" id="IPR012677">
    <property type="entry name" value="Nucleotide-bd_a/b_plait_sf"/>
</dbReference>
<keyword evidence="1" id="KW-0677">Repeat</keyword>
<comment type="caution">
    <text evidence="5">The sequence shown here is derived from an EMBL/GenBank/DDBJ whole genome shotgun (WGS) entry which is preliminary data.</text>
</comment>
<evidence type="ECO:0000256" key="1">
    <source>
        <dbReference type="ARBA" id="ARBA00022737"/>
    </source>
</evidence>
<dbReference type="InterPro" id="IPR021790">
    <property type="entry name" value="PTBP1-like_RRM2"/>
</dbReference>
<keyword evidence="6" id="KW-1185">Reference proteome</keyword>
<keyword evidence="2" id="KW-0694">RNA-binding</keyword>
<reference evidence="5 6" key="1">
    <citation type="journal article" date="2019" name="Genome Biol. Evol.">
        <title>Insights into the evolution of the New World diploid cottons (Gossypium, subgenus Houzingenia) based on genome sequencing.</title>
        <authorList>
            <person name="Grover C.E."/>
            <person name="Arick M.A. 2nd"/>
            <person name="Thrash A."/>
            <person name="Conover J.L."/>
            <person name="Sanders W.S."/>
            <person name="Peterson D.G."/>
            <person name="Frelichowski J.E."/>
            <person name="Scheffler J.A."/>
            <person name="Scheffler B.E."/>
            <person name="Wendel J.F."/>
        </authorList>
    </citation>
    <scope>NUCLEOTIDE SEQUENCE [LARGE SCALE GENOMIC DNA]</scope>
    <source>
        <strain evidence="5">157</strain>
        <tissue evidence="5">Leaf</tissue>
    </source>
</reference>
<accession>A0A7J8LLZ4</accession>
<dbReference type="Proteomes" id="UP000593572">
    <property type="component" value="Unassembled WGS sequence"/>
</dbReference>
<evidence type="ECO:0000259" key="4">
    <source>
        <dbReference type="Pfam" id="PF11835"/>
    </source>
</evidence>
<evidence type="ECO:0000313" key="6">
    <source>
        <dbReference type="Proteomes" id="UP000593572"/>
    </source>
</evidence>
<feature type="region of interest" description="Disordered" evidence="3">
    <location>
        <begin position="99"/>
        <end position="126"/>
    </location>
</feature>
<dbReference type="EMBL" id="JABEZX010000004">
    <property type="protein sequence ID" value="MBA0553429.1"/>
    <property type="molecule type" value="Genomic_DNA"/>
</dbReference>
<feature type="domain" description="PTBP1-like RNA recognition motif 2" evidence="4">
    <location>
        <begin position="2"/>
        <end position="68"/>
    </location>
</feature>
<dbReference type="Pfam" id="PF11835">
    <property type="entry name" value="RRM_8"/>
    <property type="match status" value="1"/>
</dbReference>
<evidence type="ECO:0000313" key="5">
    <source>
        <dbReference type="EMBL" id="MBA0553429.1"/>
    </source>
</evidence>
<name>A0A7J8LLZ4_9ROSI</name>
<dbReference type="Gene3D" id="3.30.70.330">
    <property type="match status" value="1"/>
</dbReference>
<dbReference type="GO" id="GO:0003723">
    <property type="term" value="F:RNA binding"/>
    <property type="evidence" value="ECO:0007669"/>
    <property type="project" value="UniProtKB-KW"/>
</dbReference>